<organism evidence="1 2">
    <name type="scientific">Paramecium octaurelia</name>
    <dbReference type="NCBI Taxonomy" id="43137"/>
    <lineage>
        <taxon>Eukaryota</taxon>
        <taxon>Sar</taxon>
        <taxon>Alveolata</taxon>
        <taxon>Ciliophora</taxon>
        <taxon>Intramacronucleata</taxon>
        <taxon>Oligohymenophorea</taxon>
        <taxon>Peniculida</taxon>
        <taxon>Parameciidae</taxon>
        <taxon>Paramecium</taxon>
    </lineage>
</organism>
<gene>
    <name evidence="1" type="ORF">POCTA_138.1.T0920077</name>
</gene>
<comment type="caution">
    <text evidence="1">The sequence shown here is derived from an EMBL/GenBank/DDBJ whole genome shotgun (WGS) entry which is preliminary data.</text>
</comment>
<accession>A0A8S1WR40</accession>
<sequence length="33" mass="3967">MCNFKDIRILMINTGMVRHYCNRGPRGQQSRNR</sequence>
<proteinExistence type="predicted"/>
<reference evidence="1" key="1">
    <citation type="submission" date="2021-01" db="EMBL/GenBank/DDBJ databases">
        <authorList>
            <consortium name="Genoscope - CEA"/>
            <person name="William W."/>
        </authorList>
    </citation>
    <scope>NUCLEOTIDE SEQUENCE</scope>
</reference>
<dbReference type="EMBL" id="CAJJDP010000091">
    <property type="protein sequence ID" value="CAD8188186.1"/>
    <property type="molecule type" value="Genomic_DNA"/>
</dbReference>
<protein>
    <submittedName>
        <fullName evidence="1">Uncharacterized protein</fullName>
    </submittedName>
</protein>
<evidence type="ECO:0000313" key="1">
    <source>
        <dbReference type="EMBL" id="CAD8188186.1"/>
    </source>
</evidence>
<dbReference type="AlphaFoldDB" id="A0A8S1WR40"/>
<name>A0A8S1WR40_PAROT</name>
<keyword evidence="2" id="KW-1185">Reference proteome</keyword>
<evidence type="ECO:0000313" key="2">
    <source>
        <dbReference type="Proteomes" id="UP000683925"/>
    </source>
</evidence>
<dbReference type="Proteomes" id="UP000683925">
    <property type="component" value="Unassembled WGS sequence"/>
</dbReference>